<name>A0ABX3P2F1_9BACT</name>
<protein>
    <submittedName>
        <fullName evidence="2">Uncharacterized protein</fullName>
    </submittedName>
</protein>
<feature type="transmembrane region" description="Helical" evidence="1">
    <location>
        <begin position="35"/>
        <end position="55"/>
    </location>
</feature>
<keyword evidence="1" id="KW-0472">Membrane</keyword>
<keyword evidence="1" id="KW-1133">Transmembrane helix</keyword>
<dbReference type="Proteomes" id="UP000192277">
    <property type="component" value="Unassembled WGS sequence"/>
</dbReference>
<sequence length="154" mass="18083">MENPITPNPENNLFEVCLSAESAVLFNRVFRLARWLFLLGIFMSIIQLANIGIRFRMYNPPRSLQDGGLILILTSIYPIFEILMVVLTVTQLYFFFNFTRVGNKGIELQQSELFNESFKWLLRETRLALILFVVETLLLVFAMYSNYRVFVKMH</sequence>
<evidence type="ECO:0000256" key="1">
    <source>
        <dbReference type="SAM" id="Phobius"/>
    </source>
</evidence>
<reference evidence="2 3" key="1">
    <citation type="submission" date="2016-04" db="EMBL/GenBank/DDBJ databases">
        <authorList>
            <person name="Chen L."/>
            <person name="Zhuang W."/>
            <person name="Wang G."/>
        </authorList>
    </citation>
    <scope>NUCLEOTIDE SEQUENCE [LARGE SCALE GENOMIC DNA]</scope>
    <source>
        <strain evidence="3">GR20</strain>
    </source>
</reference>
<dbReference type="RefSeq" id="WP_014218269.1">
    <property type="nucleotide sequence ID" value="NZ_LWBO01000003.1"/>
</dbReference>
<evidence type="ECO:0000313" key="2">
    <source>
        <dbReference type="EMBL" id="OQP53191.1"/>
    </source>
</evidence>
<keyword evidence="3" id="KW-1185">Reference proteome</keyword>
<accession>A0ABX3P2F1</accession>
<dbReference type="EMBL" id="LWBO01000003">
    <property type="protein sequence ID" value="OQP53191.1"/>
    <property type="molecule type" value="Genomic_DNA"/>
</dbReference>
<evidence type="ECO:0000313" key="3">
    <source>
        <dbReference type="Proteomes" id="UP000192277"/>
    </source>
</evidence>
<gene>
    <name evidence="2" type="ORF">A4D02_22615</name>
</gene>
<proteinExistence type="predicted"/>
<comment type="caution">
    <text evidence="2">The sequence shown here is derived from an EMBL/GenBank/DDBJ whole genome shotgun (WGS) entry which is preliminary data.</text>
</comment>
<feature type="transmembrane region" description="Helical" evidence="1">
    <location>
        <begin position="67"/>
        <end position="94"/>
    </location>
</feature>
<organism evidence="2 3">
    <name type="scientific">Niastella koreensis</name>
    <dbReference type="NCBI Taxonomy" id="354356"/>
    <lineage>
        <taxon>Bacteria</taxon>
        <taxon>Pseudomonadati</taxon>
        <taxon>Bacteroidota</taxon>
        <taxon>Chitinophagia</taxon>
        <taxon>Chitinophagales</taxon>
        <taxon>Chitinophagaceae</taxon>
        <taxon>Niastella</taxon>
    </lineage>
</organism>
<feature type="transmembrane region" description="Helical" evidence="1">
    <location>
        <begin position="127"/>
        <end position="147"/>
    </location>
</feature>
<keyword evidence="1" id="KW-0812">Transmembrane</keyword>